<dbReference type="Gene3D" id="1.10.630.10">
    <property type="entry name" value="Cytochrome P450"/>
    <property type="match status" value="1"/>
</dbReference>
<dbReference type="InterPro" id="IPR036396">
    <property type="entry name" value="Cyt_P450_sf"/>
</dbReference>
<keyword evidence="9 14" id="KW-0560">Oxidoreductase</keyword>
<proteinExistence type="inferred from homology"/>
<evidence type="ECO:0000256" key="7">
    <source>
        <dbReference type="ARBA" id="ARBA00022824"/>
    </source>
</evidence>
<evidence type="ECO:0000256" key="1">
    <source>
        <dbReference type="ARBA" id="ARBA00001971"/>
    </source>
</evidence>
<dbReference type="GO" id="GO:0020037">
    <property type="term" value="F:heme binding"/>
    <property type="evidence" value="ECO:0007669"/>
    <property type="project" value="InterPro"/>
</dbReference>
<evidence type="ECO:0000256" key="4">
    <source>
        <dbReference type="ARBA" id="ARBA00010617"/>
    </source>
</evidence>
<dbReference type="GO" id="GO:0005506">
    <property type="term" value="F:iron ion binding"/>
    <property type="evidence" value="ECO:0007669"/>
    <property type="project" value="InterPro"/>
</dbReference>
<dbReference type="GO" id="GO:0005789">
    <property type="term" value="C:endoplasmic reticulum membrane"/>
    <property type="evidence" value="ECO:0007669"/>
    <property type="project" value="UniProtKB-SubCell"/>
</dbReference>
<keyword evidence="8" id="KW-0492">Microsome</keyword>
<evidence type="ECO:0000256" key="9">
    <source>
        <dbReference type="ARBA" id="ARBA00023002"/>
    </source>
</evidence>
<dbReference type="PANTHER" id="PTHR24292:SF100">
    <property type="entry name" value="CYTOCHROME P450 6A16, ISOFORM B-RELATED"/>
    <property type="match status" value="1"/>
</dbReference>
<dbReference type="InterPro" id="IPR002401">
    <property type="entry name" value="Cyt_P450_E_grp-I"/>
</dbReference>
<evidence type="ECO:0000256" key="5">
    <source>
        <dbReference type="ARBA" id="ARBA00022617"/>
    </source>
</evidence>
<dbReference type="InterPro" id="IPR050476">
    <property type="entry name" value="Insect_CytP450_Detox"/>
</dbReference>
<dbReference type="EMBL" id="OV651821">
    <property type="protein sequence ID" value="CAH1115782.1"/>
    <property type="molecule type" value="Genomic_DNA"/>
</dbReference>
<dbReference type="PRINTS" id="PR00463">
    <property type="entry name" value="EP450I"/>
</dbReference>
<comment type="subcellular location">
    <subcellularLocation>
        <location evidence="3">Endoplasmic reticulum membrane</location>
        <topology evidence="3">Peripheral membrane protein</topology>
    </subcellularLocation>
    <subcellularLocation>
        <location evidence="2">Microsome membrane</location>
        <topology evidence="2">Peripheral membrane protein</topology>
    </subcellularLocation>
</comment>
<evidence type="ECO:0000256" key="13">
    <source>
        <dbReference type="PIRSR" id="PIRSR602401-1"/>
    </source>
</evidence>
<dbReference type="GO" id="GO:0016705">
    <property type="term" value="F:oxidoreductase activity, acting on paired donors, with incorporation or reduction of molecular oxygen"/>
    <property type="evidence" value="ECO:0007669"/>
    <property type="project" value="InterPro"/>
</dbReference>
<protein>
    <recommendedName>
        <fullName evidence="18">Cytochrome P450</fullName>
    </recommendedName>
</protein>
<dbReference type="Proteomes" id="UP001153636">
    <property type="component" value="Chromosome 9"/>
</dbReference>
<dbReference type="InterPro" id="IPR001128">
    <property type="entry name" value="Cyt_P450"/>
</dbReference>
<dbReference type="CDD" id="cd11056">
    <property type="entry name" value="CYP6-like"/>
    <property type="match status" value="1"/>
</dbReference>
<dbReference type="SUPFAM" id="SSF48264">
    <property type="entry name" value="Cytochrome P450"/>
    <property type="match status" value="1"/>
</dbReference>
<organism evidence="16 17">
    <name type="scientific">Psylliodes chrysocephalus</name>
    <dbReference type="NCBI Taxonomy" id="3402493"/>
    <lineage>
        <taxon>Eukaryota</taxon>
        <taxon>Metazoa</taxon>
        <taxon>Ecdysozoa</taxon>
        <taxon>Arthropoda</taxon>
        <taxon>Hexapoda</taxon>
        <taxon>Insecta</taxon>
        <taxon>Pterygota</taxon>
        <taxon>Neoptera</taxon>
        <taxon>Endopterygota</taxon>
        <taxon>Coleoptera</taxon>
        <taxon>Polyphaga</taxon>
        <taxon>Cucujiformia</taxon>
        <taxon>Chrysomeloidea</taxon>
        <taxon>Chrysomelidae</taxon>
        <taxon>Galerucinae</taxon>
        <taxon>Alticini</taxon>
        <taxon>Psylliodes</taxon>
    </lineage>
</organism>
<dbReference type="InterPro" id="IPR017972">
    <property type="entry name" value="Cyt_P450_CS"/>
</dbReference>
<keyword evidence="15" id="KW-0812">Transmembrane</keyword>
<keyword evidence="7" id="KW-0256">Endoplasmic reticulum</keyword>
<keyword evidence="11 14" id="KW-0503">Monooxygenase</keyword>
<evidence type="ECO:0000256" key="11">
    <source>
        <dbReference type="ARBA" id="ARBA00023033"/>
    </source>
</evidence>
<dbReference type="PROSITE" id="PS00086">
    <property type="entry name" value="CYTOCHROME_P450"/>
    <property type="match status" value="1"/>
</dbReference>
<dbReference type="PRINTS" id="PR00385">
    <property type="entry name" value="P450"/>
</dbReference>
<feature type="binding site" description="axial binding residue" evidence="13">
    <location>
        <position position="442"/>
    </location>
    <ligand>
        <name>heme</name>
        <dbReference type="ChEBI" id="CHEBI:30413"/>
    </ligand>
    <ligandPart>
        <name>Fe</name>
        <dbReference type="ChEBI" id="CHEBI:18248"/>
    </ligandPart>
</feature>
<comment type="similarity">
    <text evidence="4 14">Belongs to the cytochrome P450 family.</text>
</comment>
<evidence type="ECO:0000256" key="6">
    <source>
        <dbReference type="ARBA" id="ARBA00022723"/>
    </source>
</evidence>
<comment type="cofactor">
    <cofactor evidence="1 13">
        <name>heme</name>
        <dbReference type="ChEBI" id="CHEBI:30413"/>
    </cofactor>
</comment>
<reference evidence="16" key="1">
    <citation type="submission" date="2022-01" db="EMBL/GenBank/DDBJ databases">
        <authorList>
            <person name="King R."/>
        </authorList>
    </citation>
    <scope>NUCLEOTIDE SEQUENCE</scope>
</reference>
<keyword evidence="12 15" id="KW-0472">Membrane</keyword>
<keyword evidence="10 13" id="KW-0408">Iron</keyword>
<evidence type="ECO:0000256" key="12">
    <source>
        <dbReference type="ARBA" id="ARBA00023136"/>
    </source>
</evidence>
<keyword evidence="6 13" id="KW-0479">Metal-binding</keyword>
<evidence type="ECO:0000256" key="14">
    <source>
        <dbReference type="RuleBase" id="RU000461"/>
    </source>
</evidence>
<evidence type="ECO:0000256" key="15">
    <source>
        <dbReference type="SAM" id="Phobius"/>
    </source>
</evidence>
<dbReference type="AlphaFoldDB" id="A0A9P0DG63"/>
<evidence type="ECO:0000313" key="16">
    <source>
        <dbReference type="EMBL" id="CAH1115782.1"/>
    </source>
</evidence>
<evidence type="ECO:0000256" key="8">
    <source>
        <dbReference type="ARBA" id="ARBA00022848"/>
    </source>
</evidence>
<accession>A0A9P0DG63</accession>
<dbReference type="FunFam" id="1.10.630.10:FF:000042">
    <property type="entry name" value="Cytochrome P450"/>
    <property type="match status" value="1"/>
</dbReference>
<gene>
    <name evidence="16" type="ORF">PSYICH_LOCUS15565</name>
</gene>
<dbReference type="OrthoDB" id="6717142at2759"/>
<dbReference type="GO" id="GO:0004497">
    <property type="term" value="F:monooxygenase activity"/>
    <property type="evidence" value="ECO:0007669"/>
    <property type="project" value="UniProtKB-KW"/>
</dbReference>
<name>A0A9P0DG63_9CUCU</name>
<dbReference type="Pfam" id="PF00067">
    <property type="entry name" value="p450"/>
    <property type="match status" value="1"/>
</dbReference>
<evidence type="ECO:0000256" key="10">
    <source>
        <dbReference type="ARBA" id="ARBA00023004"/>
    </source>
</evidence>
<evidence type="ECO:0000256" key="2">
    <source>
        <dbReference type="ARBA" id="ARBA00004174"/>
    </source>
</evidence>
<keyword evidence="17" id="KW-1185">Reference proteome</keyword>
<evidence type="ECO:0000313" key="17">
    <source>
        <dbReference type="Proteomes" id="UP001153636"/>
    </source>
</evidence>
<evidence type="ECO:0000256" key="3">
    <source>
        <dbReference type="ARBA" id="ARBA00004406"/>
    </source>
</evidence>
<keyword evidence="5 13" id="KW-0349">Heme</keyword>
<feature type="transmembrane region" description="Helical" evidence="15">
    <location>
        <begin position="7"/>
        <end position="26"/>
    </location>
</feature>
<sequence length="499" mass="57524">MFITDKLVTDLIIAIATLVIAAYFYIKYKYSYWTKKGIPQIPPSFPFGNYPKGLPKGISLGSYSETYYDELKKEGHKLGGVYLGLDPYLVITDVTYAKRVLTKDFSSFVDRGLFYNKKSPLSVNILTQGGDEWKTARAKFTSIFTSAKMKYFFSTIKKCSDELRTNLEVIAKDDNADVDIYEILACYFTDVIGSVTYGVEANSFKSRDAIFRKLGRDIFEYFTVPFQINLFLTICYPKIAKNFNMGSFQPQIEKFFRKFVPEALEHRIKNNIHRADFLQLLIEMKNSGIDLTEDEMVAQSFMFFAAGFETSSTASMLMLYEMSKNQDIQKRARIEINDVFAKYGDFTYDAIHEMPYLSQVFNETMRKYPALTTLNRVCIKDYQFPDTNVVIEKGTGIILPVLGYHLDPNIFPDPHRFDPDRFEDKNVKYEGYFPFGDGPRNCIGARLGILQVKLGVAEIIRNYEVSLSPKVAEPLEYDRFTFATKFTEIILLRLKKINY</sequence>
<evidence type="ECO:0008006" key="18">
    <source>
        <dbReference type="Google" id="ProtNLM"/>
    </source>
</evidence>
<keyword evidence="15" id="KW-1133">Transmembrane helix</keyword>
<dbReference type="PANTHER" id="PTHR24292">
    <property type="entry name" value="CYTOCHROME P450"/>
    <property type="match status" value="1"/>
</dbReference>